<reference evidence="3 4" key="1">
    <citation type="submission" date="2018-08" db="EMBL/GenBank/DDBJ databases">
        <title>Streptomyces NEAU-D10 sp. nov., a novel Actinomycete isolated from soil.</title>
        <authorList>
            <person name="Jin L."/>
        </authorList>
    </citation>
    <scope>NUCLEOTIDE SEQUENCE [LARGE SCALE GENOMIC DNA]</scope>
    <source>
        <strain evidence="3 4">NEAU-D10</strain>
    </source>
</reference>
<dbReference type="AlphaFoldDB" id="A0A371PQS5"/>
<name>A0A371PQS5_STRIH</name>
<protein>
    <submittedName>
        <fullName evidence="3">Uncharacterized protein</fullName>
    </submittedName>
</protein>
<dbReference type="Proteomes" id="UP000262477">
    <property type="component" value="Unassembled WGS sequence"/>
</dbReference>
<keyword evidence="2" id="KW-0812">Transmembrane</keyword>
<feature type="region of interest" description="Disordered" evidence="1">
    <location>
        <begin position="1"/>
        <end position="54"/>
    </location>
</feature>
<evidence type="ECO:0000313" key="4">
    <source>
        <dbReference type="Proteomes" id="UP000262477"/>
    </source>
</evidence>
<dbReference type="OrthoDB" id="4246342at2"/>
<evidence type="ECO:0000256" key="2">
    <source>
        <dbReference type="SAM" id="Phobius"/>
    </source>
</evidence>
<keyword evidence="2" id="KW-1133">Transmembrane helix</keyword>
<dbReference type="EMBL" id="QUAC01000471">
    <property type="protein sequence ID" value="REK84864.1"/>
    <property type="molecule type" value="Genomic_DNA"/>
</dbReference>
<keyword evidence="2" id="KW-0472">Membrane</keyword>
<feature type="transmembrane region" description="Helical" evidence="2">
    <location>
        <begin position="55"/>
        <end position="76"/>
    </location>
</feature>
<keyword evidence="4" id="KW-1185">Reference proteome</keyword>
<sequence length="120" mass="12891">MGRRHHGTSGSRARCRRPRAQRHAPLETSRRLGLSHGAHDAGKTSSHGPGMGMDMTTLCVAVLGGLVLTSLLRAALSRRTDWLVRLRARAVATLRPNEFGAVDQKVRGSVLSVPGGPQPR</sequence>
<evidence type="ECO:0000256" key="1">
    <source>
        <dbReference type="SAM" id="MobiDB-lite"/>
    </source>
</evidence>
<comment type="caution">
    <text evidence="3">The sequence shown here is derived from an EMBL/GenBank/DDBJ whole genome shotgun (WGS) entry which is preliminary data.</text>
</comment>
<evidence type="ECO:0000313" key="3">
    <source>
        <dbReference type="EMBL" id="REK84864.1"/>
    </source>
</evidence>
<organism evidence="3 4">
    <name type="scientific">Streptomyces inhibens</name>
    <dbReference type="NCBI Taxonomy" id="2293571"/>
    <lineage>
        <taxon>Bacteria</taxon>
        <taxon>Bacillati</taxon>
        <taxon>Actinomycetota</taxon>
        <taxon>Actinomycetes</taxon>
        <taxon>Kitasatosporales</taxon>
        <taxon>Streptomycetaceae</taxon>
        <taxon>Streptomyces</taxon>
    </lineage>
</organism>
<accession>A0A371PQS5</accession>
<proteinExistence type="predicted"/>
<gene>
    <name evidence="3" type="ORF">DY245_41015</name>
</gene>
<feature type="compositionally biased region" description="Basic residues" evidence="1">
    <location>
        <begin position="1"/>
        <end position="22"/>
    </location>
</feature>